<dbReference type="Proteomes" id="UP000187209">
    <property type="component" value="Unassembled WGS sequence"/>
</dbReference>
<comment type="caution">
    <text evidence="2">The sequence shown here is derived from an EMBL/GenBank/DDBJ whole genome shotgun (WGS) entry which is preliminary data.</text>
</comment>
<proteinExistence type="predicted"/>
<organism evidence="2 3">
    <name type="scientific">Stentor coeruleus</name>
    <dbReference type="NCBI Taxonomy" id="5963"/>
    <lineage>
        <taxon>Eukaryota</taxon>
        <taxon>Sar</taxon>
        <taxon>Alveolata</taxon>
        <taxon>Ciliophora</taxon>
        <taxon>Postciliodesmatophora</taxon>
        <taxon>Heterotrichea</taxon>
        <taxon>Heterotrichida</taxon>
        <taxon>Stentoridae</taxon>
        <taxon>Stentor</taxon>
    </lineage>
</organism>
<feature type="chain" id="PRO_5013340108" evidence="1">
    <location>
        <begin position="16"/>
        <end position="99"/>
    </location>
</feature>
<keyword evidence="3" id="KW-1185">Reference proteome</keyword>
<sequence>MKGLVYVLIIVCIWAEDFEIILQELDHVTITEDAEDNPLLAFTSEDFDDQPTRIFNNVGDITYLTLTVEEKTYLFSKPEVIDDILDDFDEDEEDELVVY</sequence>
<dbReference type="EMBL" id="MPUH01000015">
    <property type="protein sequence ID" value="OMJ95249.1"/>
    <property type="molecule type" value="Genomic_DNA"/>
</dbReference>
<reference evidence="2 3" key="1">
    <citation type="submission" date="2016-11" db="EMBL/GenBank/DDBJ databases">
        <title>The macronuclear genome of Stentor coeruleus: a giant cell with tiny introns.</title>
        <authorList>
            <person name="Slabodnick M."/>
            <person name="Ruby J.G."/>
            <person name="Reiff S.B."/>
            <person name="Swart E.C."/>
            <person name="Gosai S."/>
            <person name="Prabakaran S."/>
            <person name="Witkowska E."/>
            <person name="Larue G.E."/>
            <person name="Fisher S."/>
            <person name="Freeman R.M."/>
            <person name="Gunawardena J."/>
            <person name="Chu W."/>
            <person name="Stover N.A."/>
            <person name="Gregory B.D."/>
            <person name="Nowacki M."/>
            <person name="Derisi J."/>
            <person name="Roy S.W."/>
            <person name="Marshall W.F."/>
            <person name="Sood P."/>
        </authorList>
    </citation>
    <scope>NUCLEOTIDE SEQUENCE [LARGE SCALE GENOMIC DNA]</scope>
    <source>
        <strain evidence="2">WM001</strain>
    </source>
</reference>
<evidence type="ECO:0000313" key="2">
    <source>
        <dbReference type="EMBL" id="OMJ95249.1"/>
    </source>
</evidence>
<feature type="signal peptide" evidence="1">
    <location>
        <begin position="1"/>
        <end position="15"/>
    </location>
</feature>
<keyword evidence="1" id="KW-0732">Signal</keyword>
<evidence type="ECO:0000313" key="3">
    <source>
        <dbReference type="Proteomes" id="UP000187209"/>
    </source>
</evidence>
<evidence type="ECO:0000256" key="1">
    <source>
        <dbReference type="SAM" id="SignalP"/>
    </source>
</evidence>
<name>A0A1R2D1V0_9CILI</name>
<protein>
    <submittedName>
        <fullName evidence="2">Uncharacterized protein</fullName>
    </submittedName>
</protein>
<accession>A0A1R2D1V0</accession>
<dbReference type="AlphaFoldDB" id="A0A1R2D1V0"/>
<gene>
    <name evidence="2" type="ORF">SteCoe_1464</name>
</gene>